<name>A0A2D2AUW9_9CAUL</name>
<feature type="chain" id="PRO_5013830608" evidence="1">
    <location>
        <begin position="21"/>
        <end position="390"/>
    </location>
</feature>
<dbReference type="Proteomes" id="UP000228945">
    <property type="component" value="Chromosome"/>
</dbReference>
<organism evidence="2 3">
    <name type="scientific">Caulobacter mirabilis</name>
    <dbReference type="NCBI Taxonomy" id="69666"/>
    <lineage>
        <taxon>Bacteria</taxon>
        <taxon>Pseudomonadati</taxon>
        <taxon>Pseudomonadota</taxon>
        <taxon>Alphaproteobacteria</taxon>
        <taxon>Caulobacterales</taxon>
        <taxon>Caulobacteraceae</taxon>
        <taxon>Caulobacter</taxon>
    </lineage>
</organism>
<dbReference type="KEGG" id="cmb:CSW64_04950"/>
<sequence>MRSFVLSAALAALIVPPAAAQVDVQPLAAPDYFSLGLSDTGLGADLWRGTSADVAKAVLPKLAAKQLTPAAARLARQVLATAAIGPGEAGRDPALAAARADALLDLGRPYAAWAALERAQGLSSNPALSQAAAEAALFNGQDDAACRTAEQLATGRGESYWLRLRAYCQARAGQGDAAELTLTLANDATTSRLTRAVIAGEGGGEASLRDGIDYSLSRRLGLDLTAVTKGASSAALAAVESPGADRADAPIEGSRLAARLAAQQGREAEVDALFVQAAAAEAKARGRYQSALLIAAALGAPFTESQRGTFAGFDVPAGTVAANRLAALDLAAAAGLKGETALLALDIAADAGAKIRPADTARVVAALHRAGLGEAAVAFADEALTTLQVQ</sequence>
<keyword evidence="3" id="KW-1185">Reference proteome</keyword>
<feature type="signal peptide" evidence="1">
    <location>
        <begin position="1"/>
        <end position="20"/>
    </location>
</feature>
<keyword evidence="1" id="KW-0732">Signal</keyword>
<dbReference type="EMBL" id="CP024201">
    <property type="protein sequence ID" value="ATQ41804.1"/>
    <property type="molecule type" value="Genomic_DNA"/>
</dbReference>
<evidence type="ECO:0000313" key="3">
    <source>
        <dbReference type="Proteomes" id="UP000228945"/>
    </source>
</evidence>
<protein>
    <submittedName>
        <fullName evidence="2">Uncharacterized protein</fullName>
    </submittedName>
</protein>
<proteinExistence type="predicted"/>
<dbReference type="OrthoDB" id="8478731at2"/>
<gene>
    <name evidence="2" type="ORF">CSW64_04950</name>
</gene>
<dbReference type="RefSeq" id="WP_099621061.1">
    <property type="nucleotide sequence ID" value="NZ_CP024201.1"/>
</dbReference>
<reference evidence="2 3" key="1">
    <citation type="submission" date="2017-10" db="EMBL/GenBank/DDBJ databases">
        <title>Genome sequence of Caulobacter mirabilis FWC38.</title>
        <authorList>
            <person name="Fiebig A."/>
            <person name="Crosson S."/>
        </authorList>
    </citation>
    <scope>NUCLEOTIDE SEQUENCE [LARGE SCALE GENOMIC DNA]</scope>
    <source>
        <strain evidence="2 3">FWC 38</strain>
    </source>
</reference>
<accession>A0A2D2AUW9</accession>
<evidence type="ECO:0000256" key="1">
    <source>
        <dbReference type="SAM" id="SignalP"/>
    </source>
</evidence>
<dbReference type="AlphaFoldDB" id="A0A2D2AUW9"/>
<evidence type="ECO:0000313" key="2">
    <source>
        <dbReference type="EMBL" id="ATQ41804.1"/>
    </source>
</evidence>